<accession>A0A9W6BBL3</accession>
<feature type="compositionally biased region" description="Low complexity" evidence="1">
    <location>
        <begin position="22"/>
        <end position="32"/>
    </location>
</feature>
<name>A0A9W6BBL3_9CHLO</name>
<dbReference type="EMBL" id="BRXU01000001">
    <property type="protein sequence ID" value="GLC48546.1"/>
    <property type="molecule type" value="Genomic_DNA"/>
</dbReference>
<comment type="caution">
    <text evidence="2">The sequence shown here is derived from an EMBL/GenBank/DDBJ whole genome shotgun (WGS) entry which is preliminary data.</text>
</comment>
<sequence>MAAWPPPAPFYYGTAHFAPASARDPAPDLAALPAPPFGSHQGTVRLDPAAGRAGITPNSAADAAGQRQARTALAPPAAHTGRGAADTVQGPSTQQQW</sequence>
<evidence type="ECO:0000313" key="3">
    <source>
        <dbReference type="Proteomes" id="UP001165080"/>
    </source>
</evidence>
<keyword evidence="3" id="KW-1185">Reference proteome</keyword>
<feature type="region of interest" description="Disordered" evidence="1">
    <location>
        <begin position="22"/>
        <end position="97"/>
    </location>
</feature>
<proteinExistence type="predicted"/>
<evidence type="ECO:0000313" key="2">
    <source>
        <dbReference type="EMBL" id="GLC48546.1"/>
    </source>
</evidence>
<gene>
    <name evidence="2" type="primary">PLESTB000179</name>
    <name evidence="2" type="ORF">PLESTB_000109700</name>
</gene>
<evidence type="ECO:0000256" key="1">
    <source>
        <dbReference type="SAM" id="MobiDB-lite"/>
    </source>
</evidence>
<reference evidence="2 3" key="1">
    <citation type="journal article" date="2023" name="Commun. Biol.">
        <title>Reorganization of the ancestral sex-determining regions during the evolution of trioecy in Pleodorina starrii.</title>
        <authorList>
            <person name="Takahashi K."/>
            <person name="Suzuki S."/>
            <person name="Kawai-Toyooka H."/>
            <person name="Yamamoto K."/>
            <person name="Hamaji T."/>
            <person name="Ootsuki R."/>
            <person name="Yamaguchi H."/>
            <person name="Kawachi M."/>
            <person name="Higashiyama T."/>
            <person name="Nozaki H."/>
        </authorList>
    </citation>
    <scope>NUCLEOTIDE SEQUENCE [LARGE SCALE GENOMIC DNA]</scope>
    <source>
        <strain evidence="2 3">NIES-4479</strain>
    </source>
</reference>
<dbReference type="AlphaFoldDB" id="A0A9W6BBL3"/>
<dbReference type="Proteomes" id="UP001165080">
    <property type="component" value="Unassembled WGS sequence"/>
</dbReference>
<protein>
    <submittedName>
        <fullName evidence="2">Uncharacterized protein</fullName>
    </submittedName>
</protein>
<organism evidence="2 3">
    <name type="scientific">Pleodorina starrii</name>
    <dbReference type="NCBI Taxonomy" id="330485"/>
    <lineage>
        <taxon>Eukaryota</taxon>
        <taxon>Viridiplantae</taxon>
        <taxon>Chlorophyta</taxon>
        <taxon>core chlorophytes</taxon>
        <taxon>Chlorophyceae</taxon>
        <taxon>CS clade</taxon>
        <taxon>Chlamydomonadales</taxon>
        <taxon>Volvocaceae</taxon>
        <taxon>Pleodorina</taxon>
    </lineage>
</organism>